<name>A0A1F5T015_9BACT</name>
<dbReference type="Proteomes" id="UP000176915">
    <property type="component" value="Unassembled WGS sequence"/>
</dbReference>
<dbReference type="EMBL" id="MFFY01000006">
    <property type="protein sequence ID" value="OGF32073.1"/>
    <property type="molecule type" value="Genomic_DNA"/>
</dbReference>
<dbReference type="InterPro" id="IPR013154">
    <property type="entry name" value="ADH-like_N"/>
</dbReference>
<dbReference type="PANTHER" id="PTHR11695:SF294">
    <property type="entry name" value="RETICULON-4-INTERACTING PROTEIN 1, MITOCHONDRIAL"/>
    <property type="match status" value="1"/>
</dbReference>
<evidence type="ECO:0000259" key="1">
    <source>
        <dbReference type="SMART" id="SM00829"/>
    </source>
</evidence>
<dbReference type="AlphaFoldDB" id="A0A1F5T015"/>
<accession>A0A1F5T015</accession>
<dbReference type="SUPFAM" id="SSF50129">
    <property type="entry name" value="GroES-like"/>
    <property type="match status" value="1"/>
</dbReference>
<dbReference type="SUPFAM" id="SSF51735">
    <property type="entry name" value="NAD(P)-binding Rossmann-fold domains"/>
    <property type="match status" value="1"/>
</dbReference>
<dbReference type="InterPro" id="IPR020843">
    <property type="entry name" value="ER"/>
</dbReference>
<evidence type="ECO:0000313" key="2">
    <source>
        <dbReference type="EMBL" id="OGF32073.1"/>
    </source>
</evidence>
<protein>
    <recommendedName>
        <fullName evidence="1">Enoyl reductase (ER) domain-containing protein</fullName>
    </recommendedName>
</protein>
<dbReference type="InterPro" id="IPR050700">
    <property type="entry name" value="YIM1/Zinc_Alcohol_DH_Fams"/>
</dbReference>
<dbReference type="Gene3D" id="3.90.180.10">
    <property type="entry name" value="Medium-chain alcohol dehydrogenases, catalytic domain"/>
    <property type="match status" value="1"/>
</dbReference>
<feature type="domain" description="Enoyl reductase (ER)" evidence="1">
    <location>
        <begin position="10"/>
        <end position="306"/>
    </location>
</feature>
<proteinExistence type="predicted"/>
<dbReference type="CDD" id="cd05289">
    <property type="entry name" value="MDR_like_2"/>
    <property type="match status" value="1"/>
</dbReference>
<evidence type="ECO:0000313" key="3">
    <source>
        <dbReference type="Proteomes" id="UP000176915"/>
    </source>
</evidence>
<dbReference type="InterPro" id="IPR011032">
    <property type="entry name" value="GroES-like_sf"/>
</dbReference>
<reference evidence="2 3" key="1">
    <citation type="journal article" date="2016" name="Nat. Commun.">
        <title>Thousands of microbial genomes shed light on interconnected biogeochemical processes in an aquifer system.</title>
        <authorList>
            <person name="Anantharaman K."/>
            <person name="Brown C.T."/>
            <person name="Hug L.A."/>
            <person name="Sharon I."/>
            <person name="Castelle C.J."/>
            <person name="Probst A.J."/>
            <person name="Thomas B.C."/>
            <person name="Singh A."/>
            <person name="Wilkins M.J."/>
            <person name="Karaoz U."/>
            <person name="Brodie E.L."/>
            <person name="Williams K.H."/>
            <person name="Hubbard S.S."/>
            <person name="Banfield J.F."/>
        </authorList>
    </citation>
    <scope>NUCLEOTIDE SEQUENCE [LARGE SCALE GENOMIC DNA]</scope>
</reference>
<sequence>MKAIVLKKFGGVENLIVEEINTPKIRDGEVLIKAKAIGINPVDCKTRKGYGAAKRLKLPIILGWDVSGEIVKVNKNSKFNVGDEVFGLINFPGEGKTYAEYVAAPGEHITVKPKNISFAEAAAIPLAALIAYQALVKEGQIQKNSRVFIQGAAGGVGHIAVQIAKNLGAYVIGTASTKNREFLLNLGIDKFIDYTKENFEDIVKNVDIVLDCVGGDVGIKSINIVKDGGKIISIPSPIDEKLSILHPKVKMPWVLVQSNKKDIEHIAELIKSEKLKVHIQKIYSFNEIGEAHTQLERGGNMGKIVIAL</sequence>
<dbReference type="Pfam" id="PF08240">
    <property type="entry name" value="ADH_N"/>
    <property type="match status" value="1"/>
</dbReference>
<dbReference type="SMART" id="SM00829">
    <property type="entry name" value="PKS_ER"/>
    <property type="match status" value="1"/>
</dbReference>
<dbReference type="Pfam" id="PF13602">
    <property type="entry name" value="ADH_zinc_N_2"/>
    <property type="match status" value="1"/>
</dbReference>
<comment type="caution">
    <text evidence="2">The sequence shown here is derived from an EMBL/GenBank/DDBJ whole genome shotgun (WGS) entry which is preliminary data.</text>
</comment>
<dbReference type="Gene3D" id="3.40.50.720">
    <property type="entry name" value="NAD(P)-binding Rossmann-like Domain"/>
    <property type="match status" value="1"/>
</dbReference>
<gene>
    <name evidence="2" type="ORF">A3H09_03300</name>
</gene>
<dbReference type="InterPro" id="IPR036291">
    <property type="entry name" value="NAD(P)-bd_dom_sf"/>
</dbReference>
<organism evidence="2 3">
    <name type="scientific">Candidatus Falkowbacteria bacterium RIFCSPLOWO2_12_FULL_45_13</name>
    <dbReference type="NCBI Taxonomy" id="1797991"/>
    <lineage>
        <taxon>Bacteria</taxon>
        <taxon>Candidatus Falkowiibacteriota</taxon>
    </lineage>
</organism>
<dbReference type="GO" id="GO:0016491">
    <property type="term" value="F:oxidoreductase activity"/>
    <property type="evidence" value="ECO:0007669"/>
    <property type="project" value="InterPro"/>
</dbReference>
<dbReference type="PANTHER" id="PTHR11695">
    <property type="entry name" value="ALCOHOL DEHYDROGENASE RELATED"/>
    <property type="match status" value="1"/>
</dbReference>